<keyword evidence="2" id="KW-0813">Transport</keyword>
<comment type="caution">
    <text evidence="10">The sequence shown here is derived from an EMBL/GenBank/DDBJ whole genome shotgun (WGS) entry which is preliminary data.</text>
</comment>
<dbReference type="FunFam" id="1.20.1640.10:FF:000001">
    <property type="entry name" value="Efflux pump membrane transporter"/>
    <property type="match status" value="1"/>
</dbReference>
<dbReference type="SUPFAM" id="SSF82866">
    <property type="entry name" value="Multidrug efflux transporter AcrB transmembrane domain"/>
    <property type="match status" value="2"/>
</dbReference>
<dbReference type="Gene3D" id="3.30.70.1320">
    <property type="entry name" value="Multidrug efflux transporter AcrB pore domain like"/>
    <property type="match status" value="1"/>
</dbReference>
<dbReference type="Gene3D" id="3.30.70.1430">
    <property type="entry name" value="Multidrug efflux transporter AcrB pore domain"/>
    <property type="match status" value="2"/>
</dbReference>
<name>A0A5C7EN55_9PROT</name>
<gene>
    <name evidence="10" type="ORF">FR698_02775</name>
</gene>
<feature type="transmembrane region" description="Helical" evidence="9">
    <location>
        <begin position="332"/>
        <end position="352"/>
    </location>
</feature>
<evidence type="ECO:0000256" key="2">
    <source>
        <dbReference type="ARBA" id="ARBA00022448"/>
    </source>
</evidence>
<feature type="region of interest" description="Disordered" evidence="8">
    <location>
        <begin position="1032"/>
        <end position="1051"/>
    </location>
</feature>
<feature type="transmembrane region" description="Helical" evidence="9">
    <location>
        <begin position="879"/>
        <end position="899"/>
    </location>
</feature>
<feature type="transmembrane region" description="Helical" evidence="9">
    <location>
        <begin position="359"/>
        <end position="379"/>
    </location>
</feature>
<dbReference type="RefSeq" id="WP_147798663.1">
    <property type="nucleotide sequence ID" value="NZ_VPFL01000003.1"/>
</dbReference>
<dbReference type="Pfam" id="PF00873">
    <property type="entry name" value="ACR_tran"/>
    <property type="match status" value="1"/>
</dbReference>
<keyword evidence="6 9" id="KW-1133">Transmembrane helix</keyword>
<dbReference type="OrthoDB" id="9807350at2"/>
<evidence type="ECO:0000256" key="6">
    <source>
        <dbReference type="ARBA" id="ARBA00022989"/>
    </source>
</evidence>
<evidence type="ECO:0000256" key="4">
    <source>
        <dbReference type="ARBA" id="ARBA00022519"/>
    </source>
</evidence>
<reference evidence="10 11" key="1">
    <citation type="submission" date="2019-08" db="EMBL/GenBank/DDBJ databases">
        <title>Pelomicrobium methylotrophicum gen. nov., sp. nov. a moderately thermophilic, facultatively anaerobic, lithoautotrophic and methylotrophic bacterium isolated from a terrestrial mud volcano.</title>
        <authorList>
            <person name="Slobodkina G.B."/>
            <person name="Merkel A.Y."/>
            <person name="Slobodkin A.I."/>
        </authorList>
    </citation>
    <scope>NUCLEOTIDE SEQUENCE [LARGE SCALE GENOMIC DNA]</scope>
    <source>
        <strain evidence="10 11">SM250</strain>
    </source>
</reference>
<keyword evidence="3" id="KW-1003">Cell membrane</keyword>
<dbReference type="GO" id="GO:0005886">
    <property type="term" value="C:plasma membrane"/>
    <property type="evidence" value="ECO:0007669"/>
    <property type="project" value="UniProtKB-SubCell"/>
</dbReference>
<keyword evidence="5 9" id="KW-0812">Transmembrane</keyword>
<evidence type="ECO:0000256" key="1">
    <source>
        <dbReference type="ARBA" id="ARBA00004429"/>
    </source>
</evidence>
<organism evidence="10 11">
    <name type="scientific">Pelomicrobium methylotrophicum</name>
    <dbReference type="NCBI Taxonomy" id="2602750"/>
    <lineage>
        <taxon>Bacteria</taxon>
        <taxon>Pseudomonadati</taxon>
        <taxon>Pseudomonadota</taxon>
        <taxon>Hydrogenophilia</taxon>
        <taxon>Hydrogenophilia incertae sedis</taxon>
        <taxon>Pelomicrobium</taxon>
    </lineage>
</organism>
<dbReference type="AlphaFoldDB" id="A0A5C7EN55"/>
<evidence type="ECO:0000256" key="5">
    <source>
        <dbReference type="ARBA" id="ARBA00022692"/>
    </source>
</evidence>
<dbReference type="InterPro" id="IPR027463">
    <property type="entry name" value="AcrB_DN_DC_subdom"/>
</dbReference>
<comment type="subcellular location">
    <subcellularLocation>
        <location evidence="1">Cell inner membrane</location>
        <topology evidence="1">Multi-pass membrane protein</topology>
    </subcellularLocation>
</comment>
<sequence length="1051" mass="115576">MFLPDICVRRPVFATVMSLVIVLLGMISFLRLTVREYPNIDAPVVSVRTVYKGASAEVVESQITNPLEDALSGIEGIKTLKSVSREEVSQITVEFVAERDVDAAANDVRDRVARTRGRLPAGADDPVVAKVEADAQAIMWLRLSSDRHNPLEITDYADRYVADALKTIPGVASVIIGGERRYAMRIWLDRERLAAYGVTVQDVEDALKRQNLEVPSGRIESRNREFTVLSATALQTPQQFNHLVIREVHHYPVRLKDVGRAELGAYDDRNIVRVDGREAVGLGIVKQSTANLLEVAKGVKAMVPRLQETLPDGMRLQVSFDRSVFVEASIEAVYRVLAEALVLVVLVIFFFLRSPRATLIPFVTIPVSLIGAFFVVWALGFSINVLTLLGIVLAVGLVVDDAIVVLENIHRHIEKGMSPLAAAFQGSKEIAFAVVAMTITLAAVFAPLAFATGNTGRLFTEFALTVAAAVLVSGFVALTLTPMMCSKLLRHHERHGRVYNALEGFFRWLARAYRSSLTQSLRHRVLVVATFLGVAGVGVALFLQLRSELAPLEDRGIFIVVLNAPEGATLEYTDRYTRDLERILKEIPEVRSFFTVVAPGLEKPNPVNNALAFVNLYDWSERSRSQLDITGELTPRLMRELPGVLAFPINPPSLGQSFRSAPVQYVIQGTSWEALEKAVEEMLARAQQFPGMINVDTDLKLNKPQLAVEIDRDKAAAVGVEVETIGRTLETLFGGRDVTRFKRQGEQYDVVVKLEDKDRVEPSDLTQIYVRNRNGQLIQLSNLVTVGERVAPRELNHFNRFRAATISARLAPGYTLDQALDFLDKTAAEVLDNRFTTDLDGQSREFRESGRQLYFVFVLALAFIYLALAAQFESFRSPLVIMLTVPLAVTGAVLAMYLQSLANPRYGTLNVYSQIGLVMLIGLITKNGILIVEFANQLRDRGMEKVEAVIEAASLRLRPILMTSLATVFGAIPIALATGAGAESRQAIGWVIVGGVSVGTLFTLYVIPTMYTFIVGKRELLTREELEAQVAASGGAAAPPARAPAGRTEGA</sequence>
<evidence type="ECO:0000256" key="8">
    <source>
        <dbReference type="SAM" id="MobiDB-lite"/>
    </source>
</evidence>
<keyword evidence="7 9" id="KW-0472">Membrane</keyword>
<dbReference type="PRINTS" id="PR00702">
    <property type="entry name" value="ACRIFLAVINRP"/>
</dbReference>
<dbReference type="SUPFAM" id="SSF82693">
    <property type="entry name" value="Multidrug efflux transporter AcrB pore domain, PN1, PN2, PC1 and PC2 subdomains"/>
    <property type="match status" value="3"/>
</dbReference>
<dbReference type="InParanoid" id="A0A5C7EN55"/>
<feature type="transmembrane region" description="Helical" evidence="9">
    <location>
        <begin position="911"/>
        <end position="935"/>
    </location>
</feature>
<feature type="transmembrane region" description="Helical" evidence="9">
    <location>
        <begin position="385"/>
        <end position="409"/>
    </location>
</feature>
<dbReference type="SUPFAM" id="SSF82714">
    <property type="entry name" value="Multidrug efflux transporter AcrB TolC docking domain, DN and DC subdomains"/>
    <property type="match status" value="2"/>
</dbReference>
<dbReference type="Gene3D" id="1.20.1640.10">
    <property type="entry name" value="Multidrug efflux transporter AcrB transmembrane domain"/>
    <property type="match status" value="2"/>
</dbReference>
<accession>A0A5C7EN55</accession>
<feature type="transmembrane region" description="Helical" evidence="9">
    <location>
        <begin position="988"/>
        <end position="1014"/>
    </location>
</feature>
<keyword evidence="4" id="KW-0997">Cell inner membrane</keyword>
<feature type="transmembrane region" description="Helical" evidence="9">
    <location>
        <begin position="525"/>
        <end position="545"/>
    </location>
</feature>
<proteinExistence type="predicted"/>
<evidence type="ECO:0000256" key="7">
    <source>
        <dbReference type="ARBA" id="ARBA00023136"/>
    </source>
</evidence>
<feature type="transmembrane region" description="Helical" evidence="9">
    <location>
        <begin position="853"/>
        <end position="872"/>
    </location>
</feature>
<dbReference type="GO" id="GO:0042910">
    <property type="term" value="F:xenobiotic transmembrane transporter activity"/>
    <property type="evidence" value="ECO:0007669"/>
    <property type="project" value="TreeGrafter"/>
</dbReference>
<dbReference type="InterPro" id="IPR001036">
    <property type="entry name" value="Acrflvin-R"/>
</dbReference>
<feature type="transmembrane region" description="Helical" evidence="9">
    <location>
        <begin position="430"/>
        <end position="450"/>
    </location>
</feature>
<keyword evidence="11" id="KW-1185">Reference proteome</keyword>
<feature type="transmembrane region" description="Helical" evidence="9">
    <location>
        <begin position="12"/>
        <end position="30"/>
    </location>
</feature>
<evidence type="ECO:0000313" key="11">
    <source>
        <dbReference type="Proteomes" id="UP000321201"/>
    </source>
</evidence>
<evidence type="ECO:0000256" key="9">
    <source>
        <dbReference type="SAM" id="Phobius"/>
    </source>
</evidence>
<dbReference type="PANTHER" id="PTHR32063">
    <property type="match status" value="1"/>
</dbReference>
<feature type="transmembrane region" description="Helical" evidence="9">
    <location>
        <begin position="960"/>
        <end position="982"/>
    </location>
</feature>
<evidence type="ECO:0000313" key="10">
    <source>
        <dbReference type="EMBL" id="TXF13019.1"/>
    </source>
</evidence>
<dbReference type="Gene3D" id="3.30.2090.10">
    <property type="entry name" value="Multidrug efflux transporter AcrB TolC docking domain, DN and DC subdomains"/>
    <property type="match status" value="2"/>
</dbReference>
<protein>
    <submittedName>
        <fullName evidence="10">Efflux RND transporter permease subunit</fullName>
    </submittedName>
</protein>
<dbReference type="Proteomes" id="UP000321201">
    <property type="component" value="Unassembled WGS sequence"/>
</dbReference>
<feature type="transmembrane region" description="Helical" evidence="9">
    <location>
        <begin position="462"/>
        <end position="485"/>
    </location>
</feature>
<evidence type="ECO:0000256" key="3">
    <source>
        <dbReference type="ARBA" id="ARBA00022475"/>
    </source>
</evidence>
<dbReference type="PANTHER" id="PTHR32063:SF14">
    <property type="entry name" value="BLL4319 PROTEIN"/>
    <property type="match status" value="1"/>
</dbReference>
<dbReference type="EMBL" id="VPFL01000003">
    <property type="protein sequence ID" value="TXF13019.1"/>
    <property type="molecule type" value="Genomic_DNA"/>
</dbReference>
<dbReference type="Gene3D" id="3.30.70.1440">
    <property type="entry name" value="Multidrug efflux transporter AcrB pore domain"/>
    <property type="match status" value="1"/>
</dbReference>